<accession>A0A0N0U3E3</accession>
<dbReference type="OrthoDB" id="1915375at2759"/>
<dbReference type="PANTHER" id="PTHR35455">
    <property type="entry name" value="UNNAMED PRODUCT"/>
    <property type="match status" value="1"/>
</dbReference>
<dbReference type="InterPro" id="IPR031985">
    <property type="entry name" value="DUF4787"/>
</dbReference>
<gene>
    <name evidence="2" type="ORF">WN51_03937</name>
</gene>
<evidence type="ECO:0000313" key="2">
    <source>
        <dbReference type="EMBL" id="KOX68451.1"/>
    </source>
</evidence>
<sequence>MAPGVAFAIGLILVVGQLKEGPGTLAKTFTFPEYPYKETTKNELLFRQFEQACEESGACKMLLPERSGIAKTKCIRECVSPSCYKEIYLFDQLEEGEIDVRLNSFKGCFMQRNGRPRK</sequence>
<dbReference type="PANTHER" id="PTHR35455:SF1">
    <property type="entry name" value="AGAP005842-PA"/>
    <property type="match status" value="1"/>
</dbReference>
<feature type="signal peptide" evidence="1">
    <location>
        <begin position="1"/>
        <end position="16"/>
    </location>
</feature>
<dbReference type="Proteomes" id="UP000053105">
    <property type="component" value="Unassembled WGS sequence"/>
</dbReference>
<proteinExistence type="predicted"/>
<reference evidence="2 3" key="1">
    <citation type="submission" date="2015-07" db="EMBL/GenBank/DDBJ databases">
        <title>The genome of Melipona quadrifasciata.</title>
        <authorList>
            <person name="Pan H."/>
            <person name="Kapheim K."/>
        </authorList>
    </citation>
    <scope>NUCLEOTIDE SEQUENCE [LARGE SCALE GENOMIC DNA]</scope>
    <source>
        <strain evidence="2">0111107301</strain>
        <tissue evidence="2">Whole body</tissue>
    </source>
</reference>
<dbReference type="Pfam" id="PF16029">
    <property type="entry name" value="DUF4787"/>
    <property type="match status" value="1"/>
</dbReference>
<protein>
    <submittedName>
        <fullName evidence="2">Uncharacterized protein</fullName>
    </submittedName>
</protein>
<feature type="chain" id="PRO_5005860099" evidence="1">
    <location>
        <begin position="17"/>
        <end position="118"/>
    </location>
</feature>
<dbReference type="EMBL" id="KQ435922">
    <property type="protein sequence ID" value="KOX68451.1"/>
    <property type="molecule type" value="Genomic_DNA"/>
</dbReference>
<keyword evidence="1" id="KW-0732">Signal</keyword>
<organism evidence="2 3">
    <name type="scientific">Melipona quadrifasciata</name>
    <dbReference type="NCBI Taxonomy" id="166423"/>
    <lineage>
        <taxon>Eukaryota</taxon>
        <taxon>Metazoa</taxon>
        <taxon>Ecdysozoa</taxon>
        <taxon>Arthropoda</taxon>
        <taxon>Hexapoda</taxon>
        <taxon>Insecta</taxon>
        <taxon>Pterygota</taxon>
        <taxon>Neoptera</taxon>
        <taxon>Endopterygota</taxon>
        <taxon>Hymenoptera</taxon>
        <taxon>Apocrita</taxon>
        <taxon>Aculeata</taxon>
        <taxon>Apoidea</taxon>
        <taxon>Anthophila</taxon>
        <taxon>Apidae</taxon>
        <taxon>Melipona</taxon>
    </lineage>
</organism>
<dbReference type="AlphaFoldDB" id="A0A0N0U3E3"/>
<name>A0A0N0U3E3_9HYME</name>
<evidence type="ECO:0000313" key="3">
    <source>
        <dbReference type="Proteomes" id="UP000053105"/>
    </source>
</evidence>
<dbReference type="STRING" id="166423.A0A0N0U3E3"/>
<keyword evidence="3" id="KW-1185">Reference proteome</keyword>
<evidence type="ECO:0000256" key="1">
    <source>
        <dbReference type="SAM" id="SignalP"/>
    </source>
</evidence>